<dbReference type="Pfam" id="PF13574">
    <property type="entry name" value="Reprolysin_2"/>
    <property type="match status" value="1"/>
</dbReference>
<feature type="region of interest" description="Disordered" evidence="1">
    <location>
        <begin position="148"/>
        <end position="188"/>
    </location>
</feature>
<dbReference type="SMART" id="SM00089">
    <property type="entry name" value="PKD"/>
    <property type="match status" value="1"/>
</dbReference>
<dbReference type="GO" id="GO:0005975">
    <property type="term" value="P:carbohydrate metabolic process"/>
    <property type="evidence" value="ECO:0007669"/>
    <property type="project" value="UniProtKB-ARBA"/>
</dbReference>
<sequence>MLRARRTAAVLTALLCAPLVALTPIASASSSGAANPPPAPGFFTPSVGDDETFRADLEGLRTQLAGDGAHEVSIPTPSGQEQIFLVSEDSVLAPALQAAHPEIRTYAGHGADGSSIRLDITPLGMHAMVRTPGGSAWYVDPVRTAPGESRVRARAGDAVSAPPVRREAEAAERSAPTAADPSSDPGGLVSTRTYRLALVSTKSLADQVGTENVTAAKATWVNRLDLVFGDELAIRFEMVDGTDALNLDTTAKQTGTNGPCAPSACFTATSLATCGPATLTRMPFALERLIGSANYDIGHLVFGVSAGFSSRGVVGGPDKAGGCSGSADPTDDGYVLDYLAHEIGHQMGAESTFNGVDGQCTGGPSTRVEPGSGSSIMGYAGSCGSDDLQAHADPSFSFASADQIEAATSTPTTASERQVVNLSGFVTGNSFTLSCDGCPTSAPVTRGSDYVASTLAQRVQEATGEAARVSAVTGAAFTVDWESTDDVPTLTVQPVVGDFTSSTGTIFDGGPTDPGGTVTESTNHAPVVVAPADRNIPTGTPFTLTGDGSDEDGDELTYVWEQTDAGTAPGTALLDNAKEDGPLFRSPSSEERTESGDLPTRTFPDLDQVLNGPTNAATGECPDLPDSGPVPPGTVDCFSEFLPTSDWRGDGSRVLHFRLTASDASPPDAGPDHAAGRGSDDVALTVDPTAGPFLVTSRATAGTPGAGPEIVTWSVAGTDRAALAPLVRVSLSIDGGQTFPIELASSTPNDGSELVVLPEVTTSHARIKVEAVGNYFFDVNDADFAIEPTGGNAAPVVDAGPDGVVTVGAVFTSAGTFADDRLTGEQLSVDYGGGAGPQPLAFSGASFALQHTYTSPGVKTVTVRATDYAGLTATDTATVTVRTTSSTTGKAKPRRVHRGRGFRVKVSVASSVAPAGEVELRLGTKLLGVATLREARATVRVGAKRAEQLRAGRNELTLVYLGSPIVVGSQTPVSVRMVRPKR</sequence>
<dbReference type="InterPro" id="IPR035986">
    <property type="entry name" value="PKD_dom_sf"/>
</dbReference>
<evidence type="ECO:0000256" key="2">
    <source>
        <dbReference type="SAM" id="SignalP"/>
    </source>
</evidence>
<dbReference type="Gene3D" id="3.40.390.10">
    <property type="entry name" value="Collagenase (Catalytic Domain)"/>
    <property type="match status" value="1"/>
</dbReference>
<dbReference type="InterPro" id="IPR024079">
    <property type="entry name" value="MetalloPept_cat_dom_sf"/>
</dbReference>
<evidence type="ECO:0000313" key="4">
    <source>
        <dbReference type="EMBL" id="QIG43586.1"/>
    </source>
</evidence>
<proteinExistence type="predicted"/>
<dbReference type="InterPro" id="IPR000601">
    <property type="entry name" value="PKD_dom"/>
</dbReference>
<evidence type="ECO:0000313" key="5">
    <source>
        <dbReference type="Proteomes" id="UP000502996"/>
    </source>
</evidence>
<gene>
    <name evidence="4" type="ORF">G5V58_13190</name>
</gene>
<dbReference type="Proteomes" id="UP000502996">
    <property type="component" value="Chromosome"/>
</dbReference>
<organism evidence="4 5">
    <name type="scientific">Nocardioides anomalus</name>
    <dbReference type="NCBI Taxonomy" id="2712223"/>
    <lineage>
        <taxon>Bacteria</taxon>
        <taxon>Bacillati</taxon>
        <taxon>Actinomycetota</taxon>
        <taxon>Actinomycetes</taxon>
        <taxon>Propionibacteriales</taxon>
        <taxon>Nocardioidaceae</taxon>
        <taxon>Nocardioides</taxon>
    </lineage>
</organism>
<dbReference type="SUPFAM" id="SSF55486">
    <property type="entry name" value="Metalloproteases ('zincins'), catalytic domain"/>
    <property type="match status" value="1"/>
</dbReference>
<protein>
    <recommendedName>
        <fullName evidence="3">PKD domain-containing protein</fullName>
    </recommendedName>
</protein>
<dbReference type="InterPro" id="IPR022409">
    <property type="entry name" value="PKD/Chitinase_dom"/>
</dbReference>
<feature type="region of interest" description="Disordered" evidence="1">
    <location>
        <begin position="28"/>
        <end position="47"/>
    </location>
</feature>
<name>A0A6G6WEF2_9ACTN</name>
<dbReference type="PROSITE" id="PS50093">
    <property type="entry name" value="PKD"/>
    <property type="match status" value="1"/>
</dbReference>
<dbReference type="AlphaFoldDB" id="A0A6G6WEF2"/>
<dbReference type="EMBL" id="CP049257">
    <property type="protein sequence ID" value="QIG43586.1"/>
    <property type="molecule type" value="Genomic_DNA"/>
</dbReference>
<dbReference type="RefSeq" id="WP_165233380.1">
    <property type="nucleotide sequence ID" value="NZ_CP049257.1"/>
</dbReference>
<evidence type="ECO:0000256" key="1">
    <source>
        <dbReference type="SAM" id="MobiDB-lite"/>
    </source>
</evidence>
<evidence type="ECO:0000259" key="3">
    <source>
        <dbReference type="PROSITE" id="PS50093"/>
    </source>
</evidence>
<dbReference type="SUPFAM" id="SSF49299">
    <property type="entry name" value="PKD domain"/>
    <property type="match status" value="1"/>
</dbReference>
<accession>A0A6G6WEF2</accession>
<feature type="signal peptide" evidence="2">
    <location>
        <begin position="1"/>
        <end position="28"/>
    </location>
</feature>
<keyword evidence="5" id="KW-1185">Reference proteome</keyword>
<feature type="domain" description="PKD" evidence="3">
    <location>
        <begin position="830"/>
        <end position="888"/>
    </location>
</feature>
<feature type="chain" id="PRO_5039454926" description="PKD domain-containing protein" evidence="2">
    <location>
        <begin position="29"/>
        <end position="982"/>
    </location>
</feature>
<feature type="compositionally biased region" description="Basic and acidic residues" evidence="1">
    <location>
        <begin position="576"/>
        <end position="595"/>
    </location>
</feature>
<dbReference type="GO" id="GO:0008237">
    <property type="term" value="F:metallopeptidase activity"/>
    <property type="evidence" value="ECO:0007669"/>
    <property type="project" value="InterPro"/>
</dbReference>
<feature type="region of interest" description="Disordered" evidence="1">
    <location>
        <begin position="567"/>
        <end position="605"/>
    </location>
</feature>
<dbReference type="Pfam" id="PF18911">
    <property type="entry name" value="PKD_4"/>
    <property type="match status" value="1"/>
</dbReference>
<reference evidence="4 5" key="1">
    <citation type="submission" date="2020-02" db="EMBL/GenBank/DDBJ databases">
        <title>Full genome sequence of Nocardioides sp. R-3366.</title>
        <authorList>
            <person name="Im W.-T."/>
        </authorList>
    </citation>
    <scope>NUCLEOTIDE SEQUENCE [LARGE SCALE GENOMIC DNA]</scope>
    <source>
        <strain evidence="4 5">R-3366</strain>
    </source>
</reference>
<keyword evidence="2" id="KW-0732">Signal</keyword>
<dbReference type="KEGG" id="nano:G5V58_13190"/>
<dbReference type="Gene3D" id="2.60.40.10">
    <property type="entry name" value="Immunoglobulins"/>
    <property type="match status" value="2"/>
</dbReference>
<dbReference type="InterPro" id="IPR013783">
    <property type="entry name" value="Ig-like_fold"/>
</dbReference>